<protein>
    <submittedName>
        <fullName evidence="3">Levodione reductase</fullName>
        <ecNumber evidence="3">1.1.1.-</ecNumber>
    </submittedName>
</protein>
<proteinExistence type="inferred from homology"/>
<reference evidence="3 4" key="1">
    <citation type="submission" date="2018-06" db="EMBL/GenBank/DDBJ databases">
        <authorList>
            <consortium name="Pathogen Informatics"/>
            <person name="Doyle S."/>
        </authorList>
    </citation>
    <scope>NUCLEOTIDE SEQUENCE [LARGE SCALE GENOMIC DNA]</scope>
    <source>
        <strain evidence="3 4">NCTC10211</strain>
    </source>
</reference>
<dbReference type="EMBL" id="UGYK01000002">
    <property type="protein sequence ID" value="SUI68828.1"/>
    <property type="molecule type" value="Genomic_DNA"/>
</dbReference>
<dbReference type="Gene3D" id="3.40.50.720">
    <property type="entry name" value="NAD(P)-binding Rossmann-like Domain"/>
    <property type="match status" value="1"/>
</dbReference>
<organism evidence="3 4">
    <name type="scientific">Serratia marcescens</name>
    <dbReference type="NCBI Taxonomy" id="615"/>
    <lineage>
        <taxon>Bacteria</taxon>
        <taxon>Pseudomonadati</taxon>
        <taxon>Pseudomonadota</taxon>
        <taxon>Gammaproteobacteria</taxon>
        <taxon>Enterobacterales</taxon>
        <taxon>Yersiniaceae</taxon>
        <taxon>Serratia</taxon>
    </lineage>
</organism>
<dbReference type="PANTHER" id="PTHR43669">
    <property type="entry name" value="5-KETO-D-GLUCONATE 5-REDUCTASE"/>
    <property type="match status" value="1"/>
</dbReference>
<gene>
    <name evidence="3" type="primary">lvr_3</name>
    <name evidence="3" type="ORF">NCTC10211_04348</name>
</gene>
<evidence type="ECO:0000313" key="4">
    <source>
        <dbReference type="Proteomes" id="UP000254765"/>
    </source>
</evidence>
<dbReference type="InterPro" id="IPR002347">
    <property type="entry name" value="SDR_fam"/>
</dbReference>
<name>A0A379ZV81_SERMA</name>
<evidence type="ECO:0000256" key="2">
    <source>
        <dbReference type="ARBA" id="ARBA00023002"/>
    </source>
</evidence>
<sequence length="69" mass="7450">MRFDNKVVVITGAGNGMGEAAARRFSAEGAIVVLADWAKEAVDKVAASLPKAERWRCISMCPITSRLKK</sequence>
<dbReference type="InterPro" id="IPR036291">
    <property type="entry name" value="NAD(P)-bd_dom_sf"/>
</dbReference>
<dbReference type="GO" id="GO:0016491">
    <property type="term" value="F:oxidoreductase activity"/>
    <property type="evidence" value="ECO:0007669"/>
    <property type="project" value="UniProtKB-KW"/>
</dbReference>
<dbReference type="AlphaFoldDB" id="A0A379ZV81"/>
<keyword evidence="2 3" id="KW-0560">Oxidoreductase</keyword>
<dbReference type="EC" id="1.1.1.-" evidence="3"/>
<accession>A0A379ZV81</accession>
<evidence type="ECO:0000313" key="3">
    <source>
        <dbReference type="EMBL" id="SUI68828.1"/>
    </source>
</evidence>
<dbReference type="Proteomes" id="UP000254765">
    <property type="component" value="Unassembled WGS sequence"/>
</dbReference>
<comment type="similarity">
    <text evidence="1">Belongs to the short-chain dehydrogenases/reductases (SDR) family.</text>
</comment>
<evidence type="ECO:0000256" key="1">
    <source>
        <dbReference type="ARBA" id="ARBA00006484"/>
    </source>
</evidence>
<dbReference type="SUPFAM" id="SSF51735">
    <property type="entry name" value="NAD(P)-binding Rossmann-fold domains"/>
    <property type="match status" value="1"/>
</dbReference>
<dbReference type="Pfam" id="PF00106">
    <property type="entry name" value="adh_short"/>
    <property type="match status" value="1"/>
</dbReference>
<dbReference type="PANTHER" id="PTHR43669:SF3">
    <property type="entry name" value="ALCOHOL DEHYDROGENASE, PUTATIVE (AFU_ORTHOLOGUE AFUA_3G03445)-RELATED"/>
    <property type="match status" value="1"/>
</dbReference>